<evidence type="ECO:0000259" key="7">
    <source>
        <dbReference type="Pfam" id="PF16198"/>
    </source>
</evidence>
<dbReference type="EC" id="5.4.99.25" evidence="5"/>
<dbReference type="CDD" id="cd02573">
    <property type="entry name" value="PseudoU_synth_EcTruB"/>
    <property type="match status" value="1"/>
</dbReference>
<keyword evidence="3 5" id="KW-0819">tRNA processing</keyword>
<proteinExistence type="inferred from homology"/>
<comment type="similarity">
    <text evidence="2 5">Belongs to the pseudouridine synthase TruB family. Type 1 subfamily.</text>
</comment>
<evidence type="ECO:0000259" key="6">
    <source>
        <dbReference type="Pfam" id="PF01509"/>
    </source>
</evidence>
<evidence type="ECO:0000256" key="4">
    <source>
        <dbReference type="ARBA" id="ARBA00023235"/>
    </source>
</evidence>
<dbReference type="InterPro" id="IPR002501">
    <property type="entry name" value="PsdUridine_synth_N"/>
</dbReference>
<reference evidence="8" key="1">
    <citation type="submission" date="2021-10" db="EMBL/GenBank/DDBJ databases">
        <title>Genome Sequence of The Candidatus Hydrogeosomobacter endosymbioticus, an Intracellular Bacterial Symbiont of the Anaerobic Ciliate GW7.</title>
        <authorList>
            <person name="Shiohama Y."/>
            <person name="Shinzato N."/>
        </authorList>
    </citation>
    <scope>NUCLEOTIDE SEQUENCE [LARGE SCALE GENOMIC DNA]</scope>
    <source>
        <strain evidence="8">200920</strain>
    </source>
</reference>
<dbReference type="Gene3D" id="3.30.2350.10">
    <property type="entry name" value="Pseudouridine synthase"/>
    <property type="match status" value="1"/>
</dbReference>
<comment type="function">
    <text evidence="5">Responsible for synthesis of pseudouridine from uracil-55 in the psi GC loop of transfer RNAs.</text>
</comment>
<keyword evidence="4 5" id="KW-0413">Isomerase</keyword>
<name>A0ABN6L3V9_9PROT</name>
<evidence type="ECO:0000313" key="8">
    <source>
        <dbReference type="EMBL" id="BDB96252.1"/>
    </source>
</evidence>
<dbReference type="Pfam" id="PF01509">
    <property type="entry name" value="TruB_N"/>
    <property type="match status" value="1"/>
</dbReference>
<dbReference type="NCBIfam" id="TIGR00431">
    <property type="entry name" value="TruB"/>
    <property type="match status" value="1"/>
</dbReference>
<dbReference type="InterPro" id="IPR014780">
    <property type="entry name" value="tRNA_psdUridine_synth_TruB"/>
</dbReference>
<dbReference type="SUPFAM" id="SSF55120">
    <property type="entry name" value="Pseudouridine synthase"/>
    <property type="match status" value="1"/>
</dbReference>
<keyword evidence="9" id="KW-1185">Reference proteome</keyword>
<dbReference type="EMBL" id="AP025225">
    <property type="protein sequence ID" value="BDB96252.1"/>
    <property type="molecule type" value="Genomic_DNA"/>
</dbReference>
<evidence type="ECO:0000256" key="3">
    <source>
        <dbReference type="ARBA" id="ARBA00022694"/>
    </source>
</evidence>
<feature type="domain" description="tRNA pseudouridylate synthase B C-terminal" evidence="7">
    <location>
        <begin position="177"/>
        <end position="220"/>
    </location>
</feature>
<dbReference type="InterPro" id="IPR032819">
    <property type="entry name" value="TruB_C"/>
</dbReference>
<dbReference type="RefSeq" id="WP_236864451.1">
    <property type="nucleotide sequence ID" value="NZ_AP025225.1"/>
</dbReference>
<feature type="active site" description="Nucleophile" evidence="5">
    <location>
        <position position="43"/>
    </location>
</feature>
<organism evidence="8 9">
    <name type="scientific">Candidatus Hydrogenosomobacter endosymbioticus</name>
    <dbReference type="NCBI Taxonomy" id="2558174"/>
    <lineage>
        <taxon>Bacteria</taxon>
        <taxon>Pseudomonadati</taxon>
        <taxon>Pseudomonadota</taxon>
        <taxon>Alphaproteobacteria</taxon>
        <taxon>Holosporales</taxon>
        <taxon>Holosporaceae</taxon>
        <taxon>Candidatus Hydrogenosomobacter</taxon>
    </lineage>
</organism>
<dbReference type="Proteomes" id="UP001320209">
    <property type="component" value="Chromosome"/>
</dbReference>
<accession>A0ABN6L3V9</accession>
<comment type="catalytic activity">
    <reaction evidence="1 5">
        <text>uridine(55) in tRNA = pseudouridine(55) in tRNA</text>
        <dbReference type="Rhea" id="RHEA:42532"/>
        <dbReference type="Rhea" id="RHEA-COMP:10101"/>
        <dbReference type="Rhea" id="RHEA-COMP:10102"/>
        <dbReference type="ChEBI" id="CHEBI:65314"/>
        <dbReference type="ChEBI" id="CHEBI:65315"/>
        <dbReference type="EC" id="5.4.99.25"/>
    </reaction>
</comment>
<evidence type="ECO:0000256" key="5">
    <source>
        <dbReference type="HAMAP-Rule" id="MF_01080"/>
    </source>
</evidence>
<evidence type="ECO:0000313" key="9">
    <source>
        <dbReference type="Proteomes" id="UP001320209"/>
    </source>
</evidence>
<protein>
    <recommendedName>
        <fullName evidence="5">tRNA pseudouridine synthase B</fullName>
        <ecNumber evidence="5">5.4.99.25</ecNumber>
    </recommendedName>
    <alternativeName>
        <fullName evidence="5">tRNA pseudouridine(55) synthase</fullName>
        <shortName evidence="5">Psi55 synthase</shortName>
    </alternativeName>
    <alternativeName>
        <fullName evidence="5">tRNA pseudouridylate synthase</fullName>
    </alternativeName>
    <alternativeName>
        <fullName evidence="5">tRNA-uridine isomerase</fullName>
    </alternativeName>
</protein>
<dbReference type="PANTHER" id="PTHR13767">
    <property type="entry name" value="TRNA-PSEUDOURIDINE SYNTHASE"/>
    <property type="match status" value="1"/>
</dbReference>
<dbReference type="Pfam" id="PF16198">
    <property type="entry name" value="TruB_C_2"/>
    <property type="match status" value="1"/>
</dbReference>
<dbReference type="PANTHER" id="PTHR13767:SF2">
    <property type="entry name" value="PSEUDOURIDYLATE SYNTHASE TRUB1"/>
    <property type="match status" value="1"/>
</dbReference>
<evidence type="ECO:0000256" key="2">
    <source>
        <dbReference type="ARBA" id="ARBA00005642"/>
    </source>
</evidence>
<feature type="domain" description="Pseudouridine synthase II N-terminal" evidence="6">
    <location>
        <begin position="28"/>
        <end position="176"/>
    </location>
</feature>
<dbReference type="HAMAP" id="MF_01080">
    <property type="entry name" value="TruB_bact"/>
    <property type="match status" value="1"/>
</dbReference>
<sequence length="294" mass="32497">MDGWAVIDKSCGITSMRVTSRVKKIIKEIVGKKVRAGHAGTLDPFATGVLPVAFGRATSLIPILMSQSKEYEFTLSFGAKTSTGDCYGDEEERNCYIPRESEIVSVIRGFIGEIDQTPPSFSAIKIRGVPAYKLARKKEVFEILPRKVRIFELEFLDMKTVDSADFRVKCASGTYIRSLGEDIARALNTCGHLSQLRRTRVGPFSCELATSIDFFQEMMYKGDRGFLFSLCAGLGDIPVCAVTAEERSRLWHGLPVLKGNSCSGDGRVACMCDNMLVALCDRDGEEIVPKRCFL</sequence>
<gene>
    <name evidence="5 8" type="primary">truB</name>
    <name evidence="8" type="ORF">HYD_3850</name>
</gene>
<dbReference type="InterPro" id="IPR020103">
    <property type="entry name" value="PsdUridine_synth_cat_dom_sf"/>
</dbReference>
<evidence type="ECO:0000256" key="1">
    <source>
        <dbReference type="ARBA" id="ARBA00000385"/>
    </source>
</evidence>